<dbReference type="RefSeq" id="XP_005757019.1">
    <property type="nucleotide sequence ID" value="XM_005756962.1"/>
</dbReference>
<keyword evidence="5 7" id="KW-0472">Membrane</keyword>
<accession>A0A0D3I005</accession>
<dbReference type="AlphaFoldDB" id="A0A0D3I005"/>
<feature type="compositionally biased region" description="Basic and acidic residues" evidence="6">
    <location>
        <begin position="334"/>
        <end position="350"/>
    </location>
</feature>
<evidence type="ECO:0000256" key="5">
    <source>
        <dbReference type="ARBA" id="ARBA00023136"/>
    </source>
</evidence>
<dbReference type="RefSeq" id="XP_005787741.1">
    <property type="nucleotide sequence ID" value="XM_005787684.1"/>
</dbReference>
<evidence type="ECO:0000256" key="7">
    <source>
        <dbReference type="SAM" id="Phobius"/>
    </source>
</evidence>
<dbReference type="HOGENOM" id="CLU_059268_0_0_1"/>
<dbReference type="PANTHER" id="PTHR10778:SF8">
    <property type="entry name" value="ADENOSINE 3'-PHOSPHO 5'-PHOSPHOSULFATE TRANSPORTER 2"/>
    <property type="match status" value="1"/>
</dbReference>
<dbReference type="KEGG" id="ehx:EMIHUDRAFT_121601"/>
<keyword evidence="4 7" id="KW-1133">Transmembrane helix</keyword>
<dbReference type="Pfam" id="PF08449">
    <property type="entry name" value="UAA"/>
    <property type="match status" value="1"/>
</dbReference>
<dbReference type="EnsemblProtists" id="EOD04590">
    <property type="protein sequence ID" value="EOD04590"/>
    <property type="gene ID" value="EMIHUDRAFT_121601"/>
</dbReference>
<comment type="subcellular location">
    <subcellularLocation>
        <location evidence="1">Membrane</location>
        <topology evidence="1">Multi-pass membrane protein</topology>
    </subcellularLocation>
</comment>
<dbReference type="GeneID" id="17250739"/>
<feature type="transmembrane region" description="Helical" evidence="7">
    <location>
        <begin position="256"/>
        <end position="280"/>
    </location>
</feature>
<evidence type="ECO:0000313" key="8">
    <source>
        <dbReference type="EnsemblProtists" id="EOD04590"/>
    </source>
</evidence>
<keyword evidence="3 7" id="KW-0812">Transmembrane</keyword>
<evidence type="ECO:0000256" key="3">
    <source>
        <dbReference type="ARBA" id="ARBA00022692"/>
    </source>
</evidence>
<feature type="compositionally biased region" description="Polar residues" evidence="6">
    <location>
        <begin position="351"/>
        <end position="362"/>
    </location>
</feature>
<organism evidence="8 9">
    <name type="scientific">Emiliania huxleyi (strain CCMP1516)</name>
    <dbReference type="NCBI Taxonomy" id="280463"/>
    <lineage>
        <taxon>Eukaryota</taxon>
        <taxon>Haptista</taxon>
        <taxon>Haptophyta</taxon>
        <taxon>Prymnesiophyceae</taxon>
        <taxon>Isochrysidales</taxon>
        <taxon>Noelaerhabdaceae</taxon>
        <taxon>Emiliania</taxon>
    </lineage>
</organism>
<dbReference type="PANTHER" id="PTHR10778">
    <property type="entry name" value="SOLUTE CARRIER FAMILY 35 MEMBER B"/>
    <property type="match status" value="1"/>
</dbReference>
<dbReference type="GO" id="GO:0000139">
    <property type="term" value="C:Golgi membrane"/>
    <property type="evidence" value="ECO:0007669"/>
    <property type="project" value="TreeGrafter"/>
</dbReference>
<dbReference type="EnsemblProtists" id="EOD35312">
    <property type="protein sequence ID" value="EOD35312"/>
    <property type="gene ID" value="EMIHUDRAFT_98356"/>
</dbReference>
<evidence type="ECO:0008006" key="10">
    <source>
        <dbReference type="Google" id="ProtNLM"/>
    </source>
</evidence>
<dbReference type="KEGG" id="ehx:EMIHUDRAFT_98356"/>
<feature type="transmembrane region" description="Helical" evidence="7">
    <location>
        <begin position="202"/>
        <end position="222"/>
    </location>
</feature>
<feature type="region of interest" description="Disordered" evidence="6">
    <location>
        <begin position="331"/>
        <end position="369"/>
    </location>
</feature>
<feature type="transmembrane region" description="Helical" evidence="7">
    <location>
        <begin position="36"/>
        <end position="59"/>
    </location>
</feature>
<evidence type="ECO:0000256" key="1">
    <source>
        <dbReference type="ARBA" id="ARBA00004141"/>
    </source>
</evidence>
<dbReference type="InterPro" id="IPR013657">
    <property type="entry name" value="SCL35B1-4/HUT1"/>
</dbReference>
<evidence type="ECO:0000313" key="9">
    <source>
        <dbReference type="Proteomes" id="UP000013827"/>
    </source>
</evidence>
<keyword evidence="2" id="KW-0813">Transport</keyword>
<reference evidence="9" key="1">
    <citation type="journal article" date="2013" name="Nature">
        <title>Pan genome of the phytoplankton Emiliania underpins its global distribution.</title>
        <authorList>
            <person name="Read B.A."/>
            <person name="Kegel J."/>
            <person name="Klute M.J."/>
            <person name="Kuo A."/>
            <person name="Lefebvre S.C."/>
            <person name="Maumus F."/>
            <person name="Mayer C."/>
            <person name="Miller J."/>
            <person name="Monier A."/>
            <person name="Salamov A."/>
            <person name="Young J."/>
            <person name="Aguilar M."/>
            <person name="Claverie J.M."/>
            <person name="Frickenhaus S."/>
            <person name="Gonzalez K."/>
            <person name="Herman E.K."/>
            <person name="Lin Y.C."/>
            <person name="Napier J."/>
            <person name="Ogata H."/>
            <person name="Sarno A.F."/>
            <person name="Shmutz J."/>
            <person name="Schroeder D."/>
            <person name="de Vargas C."/>
            <person name="Verret F."/>
            <person name="von Dassow P."/>
            <person name="Valentin K."/>
            <person name="Van de Peer Y."/>
            <person name="Wheeler G."/>
            <person name="Dacks J.B."/>
            <person name="Delwiche C.F."/>
            <person name="Dyhrman S.T."/>
            <person name="Glockner G."/>
            <person name="John U."/>
            <person name="Richards T."/>
            <person name="Worden A.Z."/>
            <person name="Zhang X."/>
            <person name="Grigoriev I.V."/>
            <person name="Allen A.E."/>
            <person name="Bidle K."/>
            <person name="Borodovsky M."/>
            <person name="Bowler C."/>
            <person name="Brownlee C."/>
            <person name="Cock J.M."/>
            <person name="Elias M."/>
            <person name="Gladyshev V.N."/>
            <person name="Groth M."/>
            <person name="Guda C."/>
            <person name="Hadaegh A."/>
            <person name="Iglesias-Rodriguez M.D."/>
            <person name="Jenkins J."/>
            <person name="Jones B.M."/>
            <person name="Lawson T."/>
            <person name="Leese F."/>
            <person name="Lindquist E."/>
            <person name="Lobanov A."/>
            <person name="Lomsadze A."/>
            <person name="Malik S.B."/>
            <person name="Marsh M.E."/>
            <person name="Mackinder L."/>
            <person name="Mock T."/>
            <person name="Mueller-Roeber B."/>
            <person name="Pagarete A."/>
            <person name="Parker M."/>
            <person name="Probert I."/>
            <person name="Quesneville H."/>
            <person name="Raines C."/>
            <person name="Rensing S.A."/>
            <person name="Riano-Pachon D.M."/>
            <person name="Richier S."/>
            <person name="Rokitta S."/>
            <person name="Shiraiwa Y."/>
            <person name="Soanes D.M."/>
            <person name="van der Giezen M."/>
            <person name="Wahlund T.M."/>
            <person name="Williams B."/>
            <person name="Wilson W."/>
            <person name="Wolfe G."/>
            <person name="Wurch L.L."/>
        </authorList>
    </citation>
    <scope>NUCLEOTIDE SEQUENCE</scope>
</reference>
<dbReference type="OMA" id="YPYVYGV"/>
<name>A0A0D3I005_EMIH1</name>
<reference evidence="8" key="2">
    <citation type="submission" date="2024-10" db="UniProtKB">
        <authorList>
            <consortium name="EnsemblProtists"/>
        </authorList>
    </citation>
    <scope>IDENTIFICATION</scope>
</reference>
<dbReference type="eggNOG" id="KOG1582">
    <property type="taxonomic scope" value="Eukaryota"/>
</dbReference>
<evidence type="ECO:0000256" key="6">
    <source>
        <dbReference type="SAM" id="MobiDB-lite"/>
    </source>
</evidence>
<protein>
    <recommendedName>
        <fullName evidence="10">Sugar phosphate transporter domain-containing protein</fullName>
    </recommendedName>
</protein>
<proteinExistence type="predicted"/>
<evidence type="ECO:0000256" key="2">
    <source>
        <dbReference type="ARBA" id="ARBA00022448"/>
    </source>
</evidence>
<evidence type="ECO:0000256" key="4">
    <source>
        <dbReference type="ARBA" id="ARBA00022989"/>
    </source>
</evidence>
<keyword evidence="9" id="KW-1185">Reference proteome</keyword>
<feature type="transmembrane region" description="Helical" evidence="7">
    <location>
        <begin position="7"/>
        <end position="30"/>
    </location>
</feature>
<dbReference type="GeneID" id="17280583"/>
<dbReference type="GO" id="GO:0005789">
    <property type="term" value="C:endoplasmic reticulum membrane"/>
    <property type="evidence" value="ECO:0007669"/>
    <property type="project" value="TreeGrafter"/>
</dbReference>
<dbReference type="PaxDb" id="2903-EOD04590"/>
<dbReference type="GO" id="GO:0046964">
    <property type="term" value="F:3'-phosphoadenosine 5'-phosphosulfate transmembrane transporter activity"/>
    <property type="evidence" value="ECO:0007669"/>
    <property type="project" value="TreeGrafter"/>
</dbReference>
<dbReference type="Proteomes" id="UP000013827">
    <property type="component" value="Unassembled WGS sequence"/>
</dbReference>
<sequence>MPACDRRYFLLATGTICLIQLSCIIEEWIFKQLHGFHYFWFVALIELLLFTVLGHASSASEQGRSVLSMPSMHPSGPMRLYAVSGCSLAAGTGLGKLAFKHLNYATGTVLKSMKLLPVMALSVCWLQRRYNACQLSAALLMVASASLFGLGEREVETEFSPTGILLSFLCLFAQALQNTSTDRLLRDHGATVHETMTLSNGWGFLVTLLLTLYTGELLPAVAFFSRSWVYWALLLLRCVLFYLGALLYTRLMQDSGAVAAVFVTTMRKALTVVISFLLFPKPWTEKYAAGGLLLLAAIVCEYHGKAGDAAVRPRQDQSSADIARELLSSMSSRASEHEHEPLAAGERESKASSSDPEASGQSGAEGGHELCQTPSAWLYLTGSIRRPRHSRG</sequence>
<feature type="transmembrane region" description="Helical" evidence="7">
    <location>
        <begin position="228"/>
        <end position="249"/>
    </location>
</feature>